<evidence type="ECO:0000313" key="3">
    <source>
        <dbReference type="Proteomes" id="UP000323258"/>
    </source>
</evidence>
<reference evidence="2 3" key="2">
    <citation type="submission" date="2019-09" db="EMBL/GenBank/DDBJ databases">
        <title>Mesorhizobium sp. MaA-C15 isolated from Microcystis aeruginosa.</title>
        <authorList>
            <person name="Jeong S.E."/>
            <person name="Jin H.M."/>
            <person name="Jeon C.O."/>
        </authorList>
    </citation>
    <scope>NUCLEOTIDE SEQUENCE [LARGE SCALE GENOMIC DNA]</scope>
    <source>
        <strain evidence="2 3">MaA-C15</strain>
    </source>
</reference>
<protein>
    <submittedName>
        <fullName evidence="2">Uncharacterized protein</fullName>
    </submittedName>
</protein>
<comment type="caution">
    <text evidence="2">The sequence shown here is derived from an EMBL/GenBank/DDBJ whole genome shotgun (WGS) entry which is preliminary data.</text>
</comment>
<feature type="signal peptide" evidence="1">
    <location>
        <begin position="1"/>
        <end position="28"/>
    </location>
</feature>
<gene>
    <name evidence="2" type="ORF">FY036_23030</name>
</gene>
<dbReference type="AlphaFoldDB" id="A0A5D4GMZ0"/>
<evidence type="ECO:0000313" key="2">
    <source>
        <dbReference type="EMBL" id="TYR29717.1"/>
    </source>
</evidence>
<sequence length="284" mass="31105">MTFRSQFTNLPAAAIAVAIAVGSTQVHASSFPQGYAADVSGLTSGMHSATALEMISAQSEREGATTAKVNSRFQRDETVFLSSAWGSSPEAFGSRSSIDLLAAGFSSHLSGEELFYASRVSFFAKGKEADTEQTLENVRAKYGEPSIVRTKNDETTLAYFFKDGKQLTGDDKEARGCSAFENRIHLQPGRWSMQNRGENFILDEAFRRFQVSTRNGRCDAILAVTLEYGRVDGLVTDKLVQRINVSMHDHKRFVENQQAEEAALKAVTDKITNEVRSTTGGADF</sequence>
<name>A0A5D4GMZ0_9HYPH</name>
<dbReference type="RefSeq" id="WP_148917025.1">
    <property type="nucleotide sequence ID" value="NZ_VSZS01000068.1"/>
</dbReference>
<reference evidence="2 3" key="1">
    <citation type="submission" date="2019-08" db="EMBL/GenBank/DDBJ databases">
        <authorList>
            <person name="Seo Y.L."/>
        </authorList>
    </citation>
    <scope>NUCLEOTIDE SEQUENCE [LARGE SCALE GENOMIC DNA]</scope>
    <source>
        <strain evidence="2 3">MaA-C15</strain>
    </source>
</reference>
<feature type="chain" id="PRO_5022826098" evidence="1">
    <location>
        <begin position="29"/>
        <end position="284"/>
    </location>
</feature>
<organism evidence="2 3">
    <name type="scientific">Neoaquamicrobium microcysteis</name>
    <dbReference type="NCBI Taxonomy" id="2682781"/>
    <lineage>
        <taxon>Bacteria</taxon>
        <taxon>Pseudomonadati</taxon>
        <taxon>Pseudomonadota</taxon>
        <taxon>Alphaproteobacteria</taxon>
        <taxon>Hyphomicrobiales</taxon>
        <taxon>Phyllobacteriaceae</taxon>
        <taxon>Neoaquamicrobium</taxon>
    </lineage>
</organism>
<dbReference type="Proteomes" id="UP000323258">
    <property type="component" value="Unassembled WGS sequence"/>
</dbReference>
<keyword evidence="1" id="KW-0732">Signal</keyword>
<accession>A0A5D4GMZ0</accession>
<proteinExistence type="predicted"/>
<dbReference type="EMBL" id="VSZS01000068">
    <property type="protein sequence ID" value="TYR29717.1"/>
    <property type="molecule type" value="Genomic_DNA"/>
</dbReference>
<keyword evidence="3" id="KW-1185">Reference proteome</keyword>
<evidence type="ECO:0000256" key="1">
    <source>
        <dbReference type="SAM" id="SignalP"/>
    </source>
</evidence>